<evidence type="ECO:0000256" key="1">
    <source>
        <dbReference type="SAM" id="MobiDB-lite"/>
    </source>
</evidence>
<protein>
    <submittedName>
        <fullName evidence="2">Uncharacterized protein</fullName>
    </submittedName>
</protein>
<proteinExistence type="predicted"/>
<keyword evidence="3" id="KW-1185">Reference proteome</keyword>
<name>A0A8S8XIY5_9PROT</name>
<dbReference type="Proteomes" id="UP000681075">
    <property type="component" value="Unassembled WGS sequence"/>
</dbReference>
<evidence type="ECO:0000313" key="3">
    <source>
        <dbReference type="Proteomes" id="UP000681075"/>
    </source>
</evidence>
<gene>
    <name evidence="2" type="ORF">TMPK1_38740</name>
</gene>
<reference evidence="2" key="1">
    <citation type="submission" date="2021-02" db="EMBL/GenBank/DDBJ databases">
        <title>Genome sequence of Rhodospirillales sp. strain TMPK1 isolated from soil.</title>
        <authorList>
            <person name="Nakai R."/>
            <person name="Kusada H."/>
            <person name="Tamaki H."/>
        </authorList>
    </citation>
    <scope>NUCLEOTIDE SEQUENCE</scope>
    <source>
        <strain evidence="2">TMPK1</strain>
    </source>
</reference>
<accession>A0A8S8XIY5</accession>
<sequence length="70" mass="6859">MAALAPIPTAPIVQLRPTGRGAPPPTVQNLPPRHVEQLPHVKLPAATSLFNGSTASAPAGGSGGGAGGIY</sequence>
<evidence type="ECO:0000313" key="2">
    <source>
        <dbReference type="EMBL" id="GIL41637.1"/>
    </source>
</evidence>
<organism evidence="2 3">
    <name type="scientific">Roseiterribacter gracilis</name>
    <dbReference type="NCBI Taxonomy" id="2812848"/>
    <lineage>
        <taxon>Bacteria</taxon>
        <taxon>Pseudomonadati</taxon>
        <taxon>Pseudomonadota</taxon>
        <taxon>Alphaproteobacteria</taxon>
        <taxon>Rhodospirillales</taxon>
        <taxon>Roseiterribacteraceae</taxon>
        <taxon>Roseiterribacter</taxon>
    </lineage>
</organism>
<comment type="caution">
    <text evidence="2">The sequence shown here is derived from an EMBL/GenBank/DDBJ whole genome shotgun (WGS) entry which is preliminary data.</text>
</comment>
<dbReference type="EMBL" id="BOPV01000001">
    <property type="protein sequence ID" value="GIL41637.1"/>
    <property type="molecule type" value="Genomic_DNA"/>
</dbReference>
<feature type="region of interest" description="Disordered" evidence="1">
    <location>
        <begin position="1"/>
        <end position="32"/>
    </location>
</feature>
<dbReference type="AlphaFoldDB" id="A0A8S8XIY5"/>